<evidence type="ECO:0000313" key="2">
    <source>
        <dbReference type="Proteomes" id="UP000001627"/>
    </source>
</evidence>
<dbReference type="EMBL" id="CP001431">
    <property type="protein sequence ID" value="ACT69756.1"/>
    <property type="molecule type" value="Genomic_DNA"/>
</dbReference>
<reference evidence="1 2" key="1">
    <citation type="journal article" date="2009" name="Nucleic Acids Res.">
        <title>Analysis of complete genome sequence of Neorickettsia risticii: causative agent of Potomac horse fever.</title>
        <authorList>
            <person name="Lin M."/>
            <person name="Zhang C."/>
            <person name="Gibson K."/>
            <person name="Rikihisa Y."/>
        </authorList>
    </citation>
    <scope>NUCLEOTIDE SEQUENCE [LARGE SCALE GENOMIC DNA]</scope>
    <source>
        <strain evidence="1 2">Illinois</strain>
    </source>
</reference>
<sequence>MKEEHDANHIVQYAAIFYVLFRRAFRCTVYQGIIYFAKQIGIAAEDLLRAFEAHTRYAH</sequence>
<keyword evidence="2" id="KW-1185">Reference proteome</keyword>
<proteinExistence type="predicted"/>
<accession>C6V5V4</accession>
<dbReference type="Proteomes" id="UP000001627">
    <property type="component" value="Chromosome"/>
</dbReference>
<protein>
    <submittedName>
        <fullName evidence="1">Uncharacterized protein</fullName>
    </submittedName>
</protein>
<dbReference type="AlphaFoldDB" id="C6V5V4"/>
<dbReference type="HOGENOM" id="CLU_2955859_0_0_5"/>
<gene>
    <name evidence="1" type="ordered locus">NRI_0801</name>
</gene>
<organism evidence="1 2">
    <name type="scientific">Neorickettsia risticii (strain Illinois)</name>
    <dbReference type="NCBI Taxonomy" id="434131"/>
    <lineage>
        <taxon>Bacteria</taxon>
        <taxon>Pseudomonadati</taxon>
        <taxon>Pseudomonadota</taxon>
        <taxon>Alphaproteobacteria</taxon>
        <taxon>Rickettsiales</taxon>
        <taxon>Anaplasmataceae</taxon>
        <taxon>Neorickettsia</taxon>
    </lineage>
</organism>
<evidence type="ECO:0000313" key="1">
    <source>
        <dbReference type="EMBL" id="ACT69756.1"/>
    </source>
</evidence>
<dbReference type="KEGG" id="nri:NRI_0801"/>
<name>C6V5V4_NEORI</name>